<sequence>MAPVSPRVRSSGNSNTAVVTTTIFISNLHCPSCLDSINEALRALEPPPQSVDHSIISHSIVVRHKPSLPVTAISNALELAGFEVHSVFQDRYSFTSPL</sequence>
<reference evidence="1 2" key="1">
    <citation type="journal article" date="2016" name="Nat. Commun.">
        <title>Ectomycorrhizal ecology is imprinted in the genome of the dominant symbiotic fungus Cenococcum geophilum.</title>
        <authorList>
            <consortium name="DOE Joint Genome Institute"/>
            <person name="Peter M."/>
            <person name="Kohler A."/>
            <person name="Ohm R.A."/>
            <person name="Kuo A."/>
            <person name="Krutzmann J."/>
            <person name="Morin E."/>
            <person name="Arend M."/>
            <person name="Barry K.W."/>
            <person name="Binder M."/>
            <person name="Choi C."/>
            <person name="Clum A."/>
            <person name="Copeland A."/>
            <person name="Grisel N."/>
            <person name="Haridas S."/>
            <person name="Kipfer T."/>
            <person name="LaButti K."/>
            <person name="Lindquist E."/>
            <person name="Lipzen A."/>
            <person name="Maire R."/>
            <person name="Meier B."/>
            <person name="Mihaltcheva S."/>
            <person name="Molinier V."/>
            <person name="Murat C."/>
            <person name="Poggeler S."/>
            <person name="Quandt C.A."/>
            <person name="Sperisen C."/>
            <person name="Tritt A."/>
            <person name="Tisserant E."/>
            <person name="Crous P.W."/>
            <person name="Henrissat B."/>
            <person name="Nehls U."/>
            <person name="Egli S."/>
            <person name="Spatafora J.W."/>
            <person name="Grigoriev I.V."/>
            <person name="Martin F.M."/>
        </authorList>
    </citation>
    <scope>NUCLEOTIDE SEQUENCE [LARGE SCALE GENOMIC DNA]</scope>
    <source>
        <strain evidence="1 2">CBS 207.34</strain>
    </source>
</reference>
<dbReference type="EMBL" id="KV750773">
    <property type="protein sequence ID" value="OCL03270.1"/>
    <property type="molecule type" value="Genomic_DNA"/>
</dbReference>
<evidence type="ECO:0000313" key="1">
    <source>
        <dbReference type="EMBL" id="OCL03270.1"/>
    </source>
</evidence>
<protein>
    <recommendedName>
        <fullName evidence="3">HMA domain-containing protein</fullName>
    </recommendedName>
</protein>
<evidence type="ECO:0000313" key="2">
    <source>
        <dbReference type="Proteomes" id="UP000250140"/>
    </source>
</evidence>
<proteinExistence type="predicted"/>
<gene>
    <name evidence="1" type="ORF">AOQ84DRAFT_303111</name>
</gene>
<organism evidence="1 2">
    <name type="scientific">Glonium stellatum</name>
    <dbReference type="NCBI Taxonomy" id="574774"/>
    <lineage>
        <taxon>Eukaryota</taxon>
        <taxon>Fungi</taxon>
        <taxon>Dikarya</taxon>
        <taxon>Ascomycota</taxon>
        <taxon>Pezizomycotina</taxon>
        <taxon>Dothideomycetes</taxon>
        <taxon>Pleosporomycetidae</taxon>
        <taxon>Gloniales</taxon>
        <taxon>Gloniaceae</taxon>
        <taxon>Glonium</taxon>
    </lineage>
</organism>
<dbReference type="AlphaFoldDB" id="A0A8E2ERG5"/>
<dbReference type="GO" id="GO:0046872">
    <property type="term" value="F:metal ion binding"/>
    <property type="evidence" value="ECO:0007669"/>
    <property type="project" value="InterPro"/>
</dbReference>
<keyword evidence="2" id="KW-1185">Reference proteome</keyword>
<accession>A0A8E2ERG5</accession>
<dbReference type="Gene3D" id="3.30.70.100">
    <property type="match status" value="1"/>
</dbReference>
<evidence type="ECO:0008006" key="3">
    <source>
        <dbReference type="Google" id="ProtNLM"/>
    </source>
</evidence>
<dbReference type="OrthoDB" id="3784695at2759"/>
<dbReference type="SUPFAM" id="SSF55008">
    <property type="entry name" value="HMA, heavy metal-associated domain"/>
    <property type="match status" value="1"/>
</dbReference>
<name>A0A8E2ERG5_9PEZI</name>
<feature type="non-terminal residue" evidence="1">
    <location>
        <position position="98"/>
    </location>
</feature>
<dbReference type="Proteomes" id="UP000250140">
    <property type="component" value="Unassembled WGS sequence"/>
</dbReference>
<dbReference type="InterPro" id="IPR036163">
    <property type="entry name" value="HMA_dom_sf"/>
</dbReference>